<dbReference type="Gene3D" id="2.60.120.10">
    <property type="entry name" value="Jelly Rolls"/>
    <property type="match status" value="1"/>
</dbReference>
<dbReference type="STRING" id="314225.ELI_11380"/>
<feature type="domain" description="Cupin type-2" evidence="1">
    <location>
        <begin position="43"/>
        <end position="99"/>
    </location>
</feature>
<dbReference type="RefSeq" id="WP_011415191.1">
    <property type="nucleotide sequence ID" value="NC_007722.1"/>
</dbReference>
<accession>Q2N7H3</accession>
<keyword evidence="3" id="KW-1185">Reference proteome</keyword>
<evidence type="ECO:0000313" key="2">
    <source>
        <dbReference type="EMBL" id="ABC64368.1"/>
    </source>
</evidence>
<dbReference type="AlphaFoldDB" id="Q2N7H3"/>
<dbReference type="InterPro" id="IPR052044">
    <property type="entry name" value="PKS_Associated_Protein"/>
</dbReference>
<evidence type="ECO:0000313" key="3">
    <source>
        <dbReference type="Proteomes" id="UP000008808"/>
    </source>
</evidence>
<dbReference type="Pfam" id="PF07883">
    <property type="entry name" value="Cupin_2"/>
    <property type="match status" value="1"/>
</dbReference>
<evidence type="ECO:0000259" key="1">
    <source>
        <dbReference type="Pfam" id="PF07883"/>
    </source>
</evidence>
<reference evidence="3" key="1">
    <citation type="journal article" date="2009" name="J. Bacteriol.">
        <title>Complete genome sequence of Erythrobacter litoralis HTCC2594.</title>
        <authorList>
            <person name="Oh H.M."/>
            <person name="Giovannoni S.J."/>
            <person name="Ferriera S."/>
            <person name="Johnson J."/>
            <person name="Cho J.C."/>
        </authorList>
    </citation>
    <scope>NUCLEOTIDE SEQUENCE [LARGE SCALE GENOMIC DNA]</scope>
    <source>
        <strain evidence="3">HTCC2594</strain>
    </source>
</reference>
<dbReference type="InterPro" id="IPR013096">
    <property type="entry name" value="Cupin_2"/>
</dbReference>
<dbReference type="InterPro" id="IPR011051">
    <property type="entry name" value="RmlC_Cupin_sf"/>
</dbReference>
<sequence>MAGAAPTKVVLGEKFAAFSEQWSPKIVARFNGNEVRLCKLEGDFHWHQHDETDEMFLVVEGELEIDFVDRTETLKAGEMIVVPRGTEHRPRAPRGEAKVFVMDAADTPNTGNKATATKAVDL</sequence>
<dbReference type="CDD" id="cd02226">
    <property type="entry name" value="cupin_YdbB-like"/>
    <property type="match status" value="1"/>
</dbReference>
<gene>
    <name evidence="2" type="ordered locus">ELI_11380</name>
</gene>
<dbReference type="Proteomes" id="UP000008808">
    <property type="component" value="Chromosome"/>
</dbReference>
<dbReference type="InterPro" id="IPR014710">
    <property type="entry name" value="RmlC-like_jellyroll"/>
</dbReference>
<organism evidence="2 3">
    <name type="scientific">Erythrobacter litoralis (strain HTCC2594)</name>
    <dbReference type="NCBI Taxonomy" id="314225"/>
    <lineage>
        <taxon>Bacteria</taxon>
        <taxon>Pseudomonadati</taxon>
        <taxon>Pseudomonadota</taxon>
        <taxon>Alphaproteobacteria</taxon>
        <taxon>Sphingomonadales</taxon>
        <taxon>Erythrobacteraceae</taxon>
        <taxon>Erythrobacter/Porphyrobacter group</taxon>
        <taxon>Erythrobacter</taxon>
    </lineage>
</organism>
<dbReference type="PANTHER" id="PTHR36114">
    <property type="entry name" value="16.7 KDA PROTEIN IN WHIE LOCUS"/>
    <property type="match status" value="1"/>
</dbReference>
<dbReference type="HOGENOM" id="CLU_131430_1_0_5"/>
<dbReference type="OrthoDB" id="9794183at2"/>
<dbReference type="EMBL" id="CP000157">
    <property type="protein sequence ID" value="ABC64368.1"/>
    <property type="molecule type" value="Genomic_DNA"/>
</dbReference>
<protein>
    <recommendedName>
        <fullName evidence="1">Cupin type-2 domain-containing protein</fullName>
    </recommendedName>
</protein>
<dbReference type="SUPFAM" id="SSF51182">
    <property type="entry name" value="RmlC-like cupins"/>
    <property type="match status" value="1"/>
</dbReference>
<dbReference type="eggNOG" id="COG0662">
    <property type="taxonomic scope" value="Bacteria"/>
</dbReference>
<name>Q2N7H3_ERYLH</name>
<proteinExistence type="predicted"/>
<dbReference type="KEGG" id="eli:ELI_11380"/>
<dbReference type="PANTHER" id="PTHR36114:SF1">
    <property type="entry name" value="16.7 KDA PROTEIN IN WHIE LOCUS"/>
    <property type="match status" value="1"/>
</dbReference>